<evidence type="ECO:0000256" key="1">
    <source>
        <dbReference type="SAM" id="MobiDB-lite"/>
    </source>
</evidence>
<protein>
    <submittedName>
        <fullName evidence="2">Uncharacterized protein</fullName>
    </submittedName>
</protein>
<evidence type="ECO:0000313" key="3">
    <source>
        <dbReference type="Proteomes" id="UP001331515"/>
    </source>
</evidence>
<dbReference type="AlphaFoldDB" id="A0AAN8GZ36"/>
<dbReference type="Proteomes" id="UP001331515">
    <property type="component" value="Unassembled WGS sequence"/>
</dbReference>
<dbReference type="EMBL" id="JAURVH010001534">
    <property type="protein sequence ID" value="KAK5896243.1"/>
    <property type="molecule type" value="Genomic_DNA"/>
</dbReference>
<comment type="caution">
    <text evidence="2">The sequence shown here is derived from an EMBL/GenBank/DDBJ whole genome shotgun (WGS) entry which is preliminary data.</text>
</comment>
<name>A0AAN8GZ36_CHAGU</name>
<proteinExistence type="predicted"/>
<keyword evidence="3" id="KW-1185">Reference proteome</keyword>
<sequence length="101" mass="11098">MSLGGVRRWSLCSEEETLTDQDQTIIRSPTPTRDTFASDIIEQEAGDPGSSRTVSSSSPLTETQNPPPVALVCLLQCQSVAMELREATRRRAARLRPKGRV</sequence>
<reference evidence="2 3" key="1">
    <citation type="journal article" date="2023" name="Mol. Biol. Evol.">
        <title>Genomics of Secondarily Temperate Adaptation in the Only Non-Antarctic Icefish.</title>
        <authorList>
            <person name="Rivera-Colon A.G."/>
            <person name="Rayamajhi N."/>
            <person name="Minhas B.F."/>
            <person name="Madrigal G."/>
            <person name="Bilyk K.T."/>
            <person name="Yoon V."/>
            <person name="Hune M."/>
            <person name="Gregory S."/>
            <person name="Cheng C.H.C."/>
            <person name="Catchen J.M."/>
        </authorList>
    </citation>
    <scope>NUCLEOTIDE SEQUENCE [LARGE SCALE GENOMIC DNA]</scope>
    <source>
        <tissue evidence="2">White muscle</tissue>
    </source>
</reference>
<feature type="region of interest" description="Disordered" evidence="1">
    <location>
        <begin position="42"/>
        <end position="66"/>
    </location>
</feature>
<organism evidence="2 3">
    <name type="scientific">Champsocephalus gunnari</name>
    <name type="common">Mackerel icefish</name>
    <dbReference type="NCBI Taxonomy" id="52237"/>
    <lineage>
        <taxon>Eukaryota</taxon>
        <taxon>Metazoa</taxon>
        <taxon>Chordata</taxon>
        <taxon>Craniata</taxon>
        <taxon>Vertebrata</taxon>
        <taxon>Euteleostomi</taxon>
        <taxon>Actinopterygii</taxon>
        <taxon>Neopterygii</taxon>
        <taxon>Teleostei</taxon>
        <taxon>Neoteleostei</taxon>
        <taxon>Acanthomorphata</taxon>
        <taxon>Eupercaria</taxon>
        <taxon>Perciformes</taxon>
        <taxon>Notothenioidei</taxon>
        <taxon>Channichthyidae</taxon>
        <taxon>Champsocephalus</taxon>
    </lineage>
</organism>
<accession>A0AAN8GZ36</accession>
<evidence type="ECO:0000313" key="2">
    <source>
        <dbReference type="EMBL" id="KAK5896243.1"/>
    </source>
</evidence>
<gene>
    <name evidence="2" type="ORF">CgunFtcFv8_009864</name>
</gene>